<feature type="compositionally biased region" description="Low complexity" evidence="1">
    <location>
        <begin position="1246"/>
        <end position="1274"/>
    </location>
</feature>
<feature type="region of interest" description="Disordered" evidence="1">
    <location>
        <begin position="1195"/>
        <end position="1274"/>
    </location>
</feature>
<proteinExistence type="predicted"/>
<feature type="transmembrane region" description="Helical" evidence="2">
    <location>
        <begin position="570"/>
        <end position="590"/>
    </location>
</feature>
<feature type="transmembrane region" description="Helical" evidence="2">
    <location>
        <begin position="641"/>
        <end position="666"/>
    </location>
</feature>
<evidence type="ECO:0000256" key="1">
    <source>
        <dbReference type="SAM" id="MobiDB-lite"/>
    </source>
</evidence>
<feature type="transmembrane region" description="Helical" evidence="2">
    <location>
        <begin position="602"/>
        <end position="621"/>
    </location>
</feature>
<feature type="compositionally biased region" description="Polar residues" evidence="1">
    <location>
        <begin position="861"/>
        <end position="870"/>
    </location>
</feature>
<feature type="compositionally biased region" description="Low complexity" evidence="1">
    <location>
        <begin position="320"/>
        <end position="348"/>
    </location>
</feature>
<reference evidence="3" key="1">
    <citation type="submission" date="2022-12" db="EMBL/GenBank/DDBJ databases">
        <title>Chromosome-level genome assembly of the bean flower thrips Megalurothrips usitatus.</title>
        <authorList>
            <person name="Ma L."/>
            <person name="Liu Q."/>
            <person name="Li H."/>
            <person name="Cai W."/>
        </authorList>
    </citation>
    <scope>NUCLEOTIDE SEQUENCE</scope>
    <source>
        <strain evidence="3">Cailab_2022a</strain>
    </source>
</reference>
<feature type="transmembrane region" description="Helical" evidence="2">
    <location>
        <begin position="678"/>
        <end position="701"/>
    </location>
</feature>
<organism evidence="3 4">
    <name type="scientific">Megalurothrips usitatus</name>
    <name type="common">bean blossom thrips</name>
    <dbReference type="NCBI Taxonomy" id="439358"/>
    <lineage>
        <taxon>Eukaryota</taxon>
        <taxon>Metazoa</taxon>
        <taxon>Ecdysozoa</taxon>
        <taxon>Arthropoda</taxon>
        <taxon>Hexapoda</taxon>
        <taxon>Insecta</taxon>
        <taxon>Pterygota</taxon>
        <taxon>Neoptera</taxon>
        <taxon>Paraneoptera</taxon>
        <taxon>Thysanoptera</taxon>
        <taxon>Terebrantia</taxon>
        <taxon>Thripoidea</taxon>
        <taxon>Thripidae</taxon>
        <taxon>Megalurothrips</taxon>
    </lineage>
</organism>
<keyword evidence="4" id="KW-1185">Reference proteome</keyword>
<dbReference type="Gene3D" id="4.10.1240.10">
    <property type="entry name" value="GPCR, family 2, extracellular hormone receptor domain"/>
    <property type="match status" value="1"/>
</dbReference>
<dbReference type="GO" id="GO:0004930">
    <property type="term" value="F:G protein-coupled receptor activity"/>
    <property type="evidence" value="ECO:0007669"/>
    <property type="project" value="InterPro"/>
</dbReference>
<feature type="region of interest" description="Disordered" evidence="1">
    <location>
        <begin position="836"/>
        <end position="870"/>
    </location>
</feature>
<sequence length="1290" mass="134202">MMEYLENANVSVASDLHVTSIEPANDTDRGLDLLFEVVSGPTLRPALGRLVRDCPGCLGAMRLARDPKIPEPEPMLHLLQSVTYTCKVGKTEVESRVDVVGRALVPECAAGRASAVDWATTPAGREARIECSALVGYIGGLARRQCVLRDHGRGEDDEDGDGSGGHGAQWEEPDFSECVQEEIAAIRDNVSGEPLGVATLEAVRRWLESRGGEEDDEEDAAHAEASTAARAAGLRPREGEPILALAVDVAAYQRKVLGARSLLQLREELFRIVDLLLLQSGPPGRGQRRQRSHAVQDNVAIEEVQALVREQALLWASSLPSPLSSASSSVSSSASSSASSGRMAGPLAGPLPPPSPTGPAYSQMEVHVVGANDLDEAGRAQGVPLPEWVGPAGSRLRLHVSKALAQRSVVAAVVAFKSLHKLLPERSVAELPDSSELEYELASSLVSVSLGSEAGELIKDVSGGKDFAADVVLLVTVPGDPEESAFPGYLWPRWGVACAVTDIARGVTTPGPLPWNTSACATLPVDWDPHDLRPGSFNLRCNCTLPGTIAVLLTSNTSESAVPLGPRPPVALVSGLALCALQAGLAALVLLPRWLGRPSCMLFLKLQSSAASSASAGLFLAGLSHSATNVSKSGSSPGLVAALHCCLLTALAAHLGKLLLLYTELVGVRPLPHLRQSLLAMVAGAPLVGVLCGLVAARSMLSPAHLRGMAWAWGWPAWAPWGTRVCSVFVATAAFILVAFGALLCAVAARLAGGAARRRGGKDKQAAAAERDSSAPHSCHRRGLVRRSCAILLCQVAVVVMSVLYVSVKSAVVCYVFSATSVVLVLRPEGPRDAAARGAALGDQKRGGAAGAGRTPADITSDPTQTEPLTSCSRVPGLGWLRWLHPRPLWRPLRAAAAAVRSNARSYQLVPPRPAGPDTPTPARLGESLCPFIVFTKQDAELESEAAATMPAAVGKEAMEAVDMQRAVAAAEMGRLAAGPGSPTTAAHAAVCTCQVGCPSSVHGHPQRYVSMCPVPCAMAVHVPVMAAALPCPDHLAGGGPGAGAGSVLGVGRDASLLDKDAMALPLQDLEAMAPPERSPSKYLYMRCRPCRAEDGGEYVQHEAMAAAGAAALPPGHPGTLYHNDRAGLERLEQPCLPRHPAAHEPLRPEPVPCYIRGEPGVPLVVSPSRAAPPPPHGPRPRVQVQVVQADVEPTPRARAPTAPAPPPRTHHSSPPSSEDPLDEDVLNRISHDLDYLLSGDPPPASASGPVANGTSATPSATPSPSAIVGSTTATSAAAVIKAGAVLPPP</sequence>
<comment type="caution">
    <text evidence="3">The sequence shown here is derived from an EMBL/GenBank/DDBJ whole genome shotgun (WGS) entry which is preliminary data.</text>
</comment>
<dbReference type="PANTHER" id="PTHR24216:SF65">
    <property type="entry name" value="PAXILLIN-LIKE PROTEIN 1"/>
    <property type="match status" value="1"/>
</dbReference>
<keyword evidence="2" id="KW-1133">Transmembrane helix</keyword>
<feature type="region of interest" description="Disordered" evidence="1">
    <location>
        <begin position="152"/>
        <end position="172"/>
    </location>
</feature>
<protein>
    <submittedName>
        <fullName evidence="3">Uncharacterized protein</fullName>
    </submittedName>
</protein>
<dbReference type="GO" id="GO:0016020">
    <property type="term" value="C:membrane"/>
    <property type="evidence" value="ECO:0007669"/>
    <property type="project" value="InterPro"/>
</dbReference>
<dbReference type="InterPro" id="IPR036445">
    <property type="entry name" value="GPCR_2_extracell_dom_sf"/>
</dbReference>
<dbReference type="EMBL" id="JAPTSV010000012">
    <property type="protein sequence ID" value="KAJ1521894.1"/>
    <property type="molecule type" value="Genomic_DNA"/>
</dbReference>
<feature type="region of interest" description="Disordered" evidence="1">
    <location>
        <begin position="320"/>
        <end position="361"/>
    </location>
</feature>
<accession>A0AAV7XDK5</accession>
<evidence type="ECO:0000313" key="4">
    <source>
        <dbReference type="Proteomes" id="UP001075354"/>
    </source>
</evidence>
<keyword evidence="2" id="KW-0812">Transmembrane</keyword>
<evidence type="ECO:0000313" key="3">
    <source>
        <dbReference type="EMBL" id="KAJ1521894.1"/>
    </source>
</evidence>
<gene>
    <name evidence="3" type="ORF">ONE63_002231</name>
</gene>
<feature type="transmembrane region" description="Helical" evidence="2">
    <location>
        <begin position="790"/>
        <end position="808"/>
    </location>
</feature>
<feature type="compositionally biased region" description="Basic and acidic residues" evidence="1">
    <location>
        <begin position="1226"/>
        <end position="1235"/>
    </location>
</feature>
<keyword evidence="2" id="KW-0472">Membrane</keyword>
<dbReference type="Proteomes" id="UP001075354">
    <property type="component" value="Chromosome 12"/>
</dbReference>
<dbReference type="PANTHER" id="PTHR24216">
    <property type="entry name" value="PAXILLIN-RELATED"/>
    <property type="match status" value="1"/>
</dbReference>
<evidence type="ECO:0000256" key="2">
    <source>
        <dbReference type="SAM" id="Phobius"/>
    </source>
</evidence>
<feature type="transmembrane region" description="Helical" evidence="2">
    <location>
        <begin position="721"/>
        <end position="749"/>
    </location>
</feature>
<name>A0AAV7XDK5_9NEOP</name>